<protein>
    <submittedName>
        <fullName evidence="1">Uncharacterized protein</fullName>
    </submittedName>
</protein>
<evidence type="ECO:0000313" key="2">
    <source>
        <dbReference type="Proteomes" id="UP000801492"/>
    </source>
</evidence>
<sequence>MDVSGLSTVQKPPKVFARKGSKQVGAITSAERGEHVTVVVCVNATGNFVSPALIIPRKYYKTEYFDDAPSGTWELCYVTGYMVVAKNDIEMNEEQMGFASVPENIEGPTSSPTILTEHGDIQILSQASSD</sequence>
<dbReference type="AlphaFoldDB" id="A0A8K0D296"/>
<reference evidence="1" key="1">
    <citation type="submission" date="2019-08" db="EMBL/GenBank/DDBJ databases">
        <title>The genome of the North American firefly Photinus pyralis.</title>
        <authorList>
            <consortium name="Photinus pyralis genome working group"/>
            <person name="Fallon T.R."/>
            <person name="Sander Lower S.E."/>
            <person name="Weng J.-K."/>
        </authorList>
    </citation>
    <scope>NUCLEOTIDE SEQUENCE</scope>
    <source>
        <strain evidence="1">TRF0915ILg1</strain>
        <tissue evidence="1">Whole body</tissue>
    </source>
</reference>
<keyword evidence="2" id="KW-1185">Reference proteome</keyword>
<name>A0A8K0D296_IGNLU</name>
<dbReference type="OrthoDB" id="6774642at2759"/>
<evidence type="ECO:0000313" key="1">
    <source>
        <dbReference type="EMBL" id="KAF2895826.1"/>
    </source>
</evidence>
<dbReference type="Proteomes" id="UP000801492">
    <property type="component" value="Unassembled WGS sequence"/>
</dbReference>
<accession>A0A8K0D296</accession>
<gene>
    <name evidence="1" type="ORF">ILUMI_10348</name>
</gene>
<proteinExistence type="predicted"/>
<comment type="caution">
    <text evidence="1">The sequence shown here is derived from an EMBL/GenBank/DDBJ whole genome shotgun (WGS) entry which is preliminary data.</text>
</comment>
<dbReference type="EMBL" id="VTPC01005629">
    <property type="protein sequence ID" value="KAF2895826.1"/>
    <property type="molecule type" value="Genomic_DNA"/>
</dbReference>
<organism evidence="1 2">
    <name type="scientific">Ignelater luminosus</name>
    <name type="common">Cucubano</name>
    <name type="synonym">Pyrophorus luminosus</name>
    <dbReference type="NCBI Taxonomy" id="2038154"/>
    <lineage>
        <taxon>Eukaryota</taxon>
        <taxon>Metazoa</taxon>
        <taxon>Ecdysozoa</taxon>
        <taxon>Arthropoda</taxon>
        <taxon>Hexapoda</taxon>
        <taxon>Insecta</taxon>
        <taxon>Pterygota</taxon>
        <taxon>Neoptera</taxon>
        <taxon>Endopterygota</taxon>
        <taxon>Coleoptera</taxon>
        <taxon>Polyphaga</taxon>
        <taxon>Elateriformia</taxon>
        <taxon>Elateroidea</taxon>
        <taxon>Elateridae</taxon>
        <taxon>Agrypninae</taxon>
        <taxon>Pyrophorini</taxon>
        <taxon>Ignelater</taxon>
    </lineage>
</organism>